<evidence type="ECO:0000313" key="4">
    <source>
        <dbReference type="Ensembl" id="ENSCCRP00015117444.1"/>
    </source>
</evidence>
<dbReference type="SUPFAM" id="SSF52540">
    <property type="entry name" value="P-loop containing nucleoside triphosphate hydrolases"/>
    <property type="match status" value="1"/>
</dbReference>
<dbReference type="GO" id="GO:0007288">
    <property type="term" value="P:sperm axoneme assembly"/>
    <property type="evidence" value="ECO:0007669"/>
    <property type="project" value="TreeGrafter"/>
</dbReference>
<feature type="compositionally biased region" description="Basic and acidic residues" evidence="2">
    <location>
        <begin position="233"/>
        <end position="242"/>
    </location>
</feature>
<dbReference type="InterPro" id="IPR010441">
    <property type="entry name" value="CH_2"/>
</dbReference>
<evidence type="ECO:0000256" key="2">
    <source>
        <dbReference type="SAM" id="MobiDB-lite"/>
    </source>
</evidence>
<protein>
    <submittedName>
        <fullName evidence="4">Sperm flagellar 2</fullName>
    </submittedName>
</protein>
<name>A0A8C2BA27_CYPCA</name>
<dbReference type="Pfam" id="PF00406">
    <property type="entry name" value="ADK"/>
    <property type="match status" value="1"/>
</dbReference>
<dbReference type="InterPro" id="IPR027417">
    <property type="entry name" value="P-loop_NTPase"/>
</dbReference>
<feature type="domain" description="Calponin-homology (CH)" evidence="3">
    <location>
        <begin position="1"/>
        <end position="105"/>
    </location>
</feature>
<keyword evidence="1" id="KW-0175">Coiled coil</keyword>
<dbReference type="InterPro" id="IPR036872">
    <property type="entry name" value="CH_dom_sf"/>
</dbReference>
<feature type="coiled-coil region" evidence="1">
    <location>
        <begin position="164"/>
        <end position="192"/>
    </location>
</feature>
<dbReference type="Pfam" id="PF22946">
    <property type="entry name" value="SPEF2_D5"/>
    <property type="match status" value="1"/>
</dbReference>
<accession>A0A8C2BA27</accession>
<feature type="region of interest" description="Disordered" evidence="2">
    <location>
        <begin position="215"/>
        <end position="242"/>
    </location>
</feature>
<dbReference type="PANTHER" id="PTHR14919">
    <property type="entry name" value="KPL2-RELATED"/>
    <property type="match status" value="1"/>
</dbReference>
<dbReference type="PROSITE" id="PS50021">
    <property type="entry name" value="CH"/>
    <property type="match status" value="1"/>
</dbReference>
<feature type="coiled-coil region" evidence="1">
    <location>
        <begin position="265"/>
        <end position="335"/>
    </location>
</feature>
<dbReference type="InterPro" id="IPR052634">
    <property type="entry name" value="Sperm_flagellar-bone_growth"/>
</dbReference>
<evidence type="ECO:0000259" key="3">
    <source>
        <dbReference type="PROSITE" id="PS50021"/>
    </source>
</evidence>
<feature type="region of interest" description="Disordered" evidence="2">
    <location>
        <begin position="635"/>
        <end position="666"/>
    </location>
</feature>
<organism evidence="4 5">
    <name type="scientific">Cyprinus carpio</name>
    <name type="common">Common carp</name>
    <dbReference type="NCBI Taxonomy" id="7962"/>
    <lineage>
        <taxon>Eukaryota</taxon>
        <taxon>Metazoa</taxon>
        <taxon>Chordata</taxon>
        <taxon>Craniata</taxon>
        <taxon>Vertebrata</taxon>
        <taxon>Euteleostomi</taxon>
        <taxon>Actinopterygii</taxon>
        <taxon>Neopterygii</taxon>
        <taxon>Teleostei</taxon>
        <taxon>Ostariophysi</taxon>
        <taxon>Cypriniformes</taxon>
        <taxon>Cyprinidae</taxon>
        <taxon>Cyprininae</taxon>
        <taxon>Cyprinus</taxon>
    </lineage>
</organism>
<dbReference type="GO" id="GO:0002177">
    <property type="term" value="C:manchette"/>
    <property type="evidence" value="ECO:0007669"/>
    <property type="project" value="TreeGrafter"/>
</dbReference>
<evidence type="ECO:0000256" key="1">
    <source>
        <dbReference type="SAM" id="Coils"/>
    </source>
</evidence>
<dbReference type="AlphaFoldDB" id="A0A8C2BA27"/>
<dbReference type="Gene3D" id="3.40.50.300">
    <property type="entry name" value="P-loop containing nucleotide triphosphate hydrolases"/>
    <property type="match status" value="1"/>
</dbReference>
<dbReference type="GO" id="GO:0005737">
    <property type="term" value="C:cytoplasm"/>
    <property type="evidence" value="ECO:0007669"/>
    <property type="project" value="UniProtKB-ARBA"/>
</dbReference>
<feature type="compositionally biased region" description="Basic and acidic residues" evidence="2">
    <location>
        <begin position="635"/>
        <end position="645"/>
    </location>
</feature>
<proteinExistence type="predicted"/>
<evidence type="ECO:0000313" key="5">
    <source>
        <dbReference type="Proteomes" id="UP000694700"/>
    </source>
</evidence>
<dbReference type="GO" id="GO:0097225">
    <property type="term" value="C:sperm midpiece"/>
    <property type="evidence" value="ECO:0007669"/>
    <property type="project" value="TreeGrafter"/>
</dbReference>
<dbReference type="Gene3D" id="1.10.418.10">
    <property type="entry name" value="Calponin-like domain"/>
    <property type="match status" value="1"/>
</dbReference>
<reference evidence="4" key="1">
    <citation type="submission" date="2025-08" db="UniProtKB">
        <authorList>
            <consortium name="Ensembl"/>
        </authorList>
    </citation>
    <scope>IDENTIFICATION</scope>
</reference>
<dbReference type="InterPro" id="IPR001715">
    <property type="entry name" value="CH_dom"/>
</dbReference>
<sequence>MSDIICQWLNVELRLSKVTEPYSFTRDFANGYLIGEILHRYELQDDFHLFSKQSTANAKLNNFTRIEPTLQLLGVPFDLAMAKAVMQGRQGAATHLLYQLYIQLQKKKKSGLTATAMEVMQPAATSHFRLFVSQRLKTVVKRETDLKMQKIAKHFHKRGQAMYNRSVMAELLKEEDRLKRQEERRLRDIEKHRQARRKQHEIMIQIQSAIVQIPKPPHARTSRASDKQLQFRKKQEVEPMSTVDKEQWNKEYIESIRQRLEEDSAAREQREMRRRRALMEQLQAHEAQQEVLREEQMVSRLMRQTQQEKRITVQLMQIKQQKEVLRQNRIFQERQYQERRLRDFQEALDREAVLAQQERLERSEEIRMERELHKQLVAERAQARYRKHFEICRGILEQIVDLATKAGEYRLLTANLIPVKLMQEWMELFFNGKPLYEVASVDPAPADPTPEQIIELEKLHILNNQDYNEYVAMKGEWVWHEEGESQAPPVNDILDHVLSRLQSLIVPLSVSTPPPLFPRFTIRACMLGKSYSGKTTSLGLYVLSANSLIQDALLAYQQDKQAVSESQKESQWSLRAQRGAAVEQALRTGKAVPDQLLVDIIVDAIRNIPADSGWILDGFPVDFTQAQMLEKALNRTESDQAETKTHSNSATDKNSPKDPPPPSPALDLVVLLDISDEQVLERAAHQAGELPLYYAPDEKMSMTHVDTHDPASSSGEKSLGRKQIQHRISGFHETWPKLEKWFGDQQNILVKIMADVDEDTLFSNVKIVLMDTMDSVEKGRFTYACSAKSKSATPKSAGRRYVEEPLPKEIPVYLVPYWENVCNSYVTNVKTVMQNLRSERELIIHHLYNIRENFRQYLQKTDLKQEFVSAWQRDYNSVPDNIREDEETKGELHQRLDDLRERLWDICDKRKEEAEQERAGVIDDGWLDDHTAVLINHYSALMQIEVGRFQDSLCLLRDYYTAMCKTAFPESTRGFTRVPLIDITADDHVELEEPKIPQPVVEKNPEEVKRKAERKRIKQEFTAALKREEHAVKLRLELIKAHALRTVSSLQQKAEQAYRNMEEWLGTRFLSEMNSIDQLTELVRQHIENGVQIHHELVLQSADFCVDGDTLVVASPSPAPRRSPLEQSRNSTLTVQQLHILCTQLRKTAPAGQNHHYLFTLMLFQNCNVW</sequence>
<dbReference type="Ensembl" id="ENSCCRT00015121166.1">
    <property type="protein sequence ID" value="ENSCCRP00015117444.1"/>
    <property type="gene ID" value="ENSCCRG00015046003.1"/>
</dbReference>
<dbReference type="Proteomes" id="UP000694700">
    <property type="component" value="Unplaced"/>
</dbReference>
<dbReference type="Pfam" id="PF06294">
    <property type="entry name" value="CH_2"/>
    <property type="match status" value="1"/>
</dbReference>
<dbReference type="PANTHER" id="PTHR14919:SF0">
    <property type="entry name" value="SPERM FLAGELLAR PROTEIN 2"/>
    <property type="match status" value="1"/>
</dbReference>
<dbReference type="InterPro" id="IPR054517">
    <property type="entry name" value="SPEF2_D5"/>
</dbReference>